<dbReference type="Gene3D" id="2.60.120.310">
    <property type="entry name" value="Copper type II, ascorbate-dependent monooxygenase, N-terminal domain"/>
    <property type="match status" value="1"/>
</dbReference>
<dbReference type="GO" id="GO:0004598">
    <property type="term" value="F:peptidylamidoglycolate lyase activity"/>
    <property type="evidence" value="ECO:0007669"/>
    <property type="project" value="UniProtKB-EC"/>
</dbReference>
<dbReference type="SUPFAM" id="SSF49742">
    <property type="entry name" value="PHM/PNGase F"/>
    <property type="match status" value="2"/>
</dbReference>
<dbReference type="InterPro" id="IPR001258">
    <property type="entry name" value="NHL_repeat"/>
</dbReference>
<evidence type="ECO:0000256" key="12">
    <source>
        <dbReference type="ARBA" id="ARBA00022737"/>
    </source>
</evidence>
<evidence type="ECO:0000256" key="16">
    <source>
        <dbReference type="ARBA" id="ARBA00023180"/>
    </source>
</evidence>
<comment type="cofactor">
    <cofactor evidence="2">
        <name>Zn(2+)</name>
        <dbReference type="ChEBI" id="CHEBI:29105"/>
    </cofactor>
</comment>
<dbReference type="CDD" id="cd14958">
    <property type="entry name" value="NHL_PAL_like"/>
    <property type="match status" value="1"/>
</dbReference>
<dbReference type="InterPro" id="IPR011042">
    <property type="entry name" value="6-blade_b-propeller_TolB-like"/>
</dbReference>
<evidence type="ECO:0000256" key="17">
    <source>
        <dbReference type="ARBA" id="ARBA00023239"/>
    </source>
</evidence>
<dbReference type="GO" id="GO:0005507">
    <property type="term" value="F:copper ion binding"/>
    <property type="evidence" value="ECO:0007669"/>
    <property type="project" value="InterPro"/>
</dbReference>
<evidence type="ECO:0000256" key="10">
    <source>
        <dbReference type="ARBA" id="ARBA00022723"/>
    </source>
</evidence>
<evidence type="ECO:0000256" key="6">
    <source>
        <dbReference type="ARBA" id="ARBA00010263"/>
    </source>
</evidence>
<evidence type="ECO:0000259" key="27">
    <source>
        <dbReference type="Pfam" id="PF03712"/>
    </source>
</evidence>
<keyword evidence="15 21" id="KW-1015">Disulfide bond</keyword>
<feature type="binding site" evidence="20">
    <location>
        <position position="326"/>
    </location>
    <ligand>
        <name>Cu(2+)</name>
        <dbReference type="ChEBI" id="CHEBI:29036"/>
        <label>1</label>
        <note>catalytic</note>
    </ligand>
</feature>
<evidence type="ECO:0000256" key="9">
    <source>
        <dbReference type="ARBA" id="ARBA00022692"/>
    </source>
</evidence>
<keyword evidence="16" id="KW-0325">Glycoprotein</keyword>
<keyword evidence="11 25" id="KW-0732">Signal</keyword>
<evidence type="ECO:0000256" key="19">
    <source>
        <dbReference type="ARBA" id="ARBA00048431"/>
    </source>
</evidence>
<dbReference type="InterPro" id="IPR036939">
    <property type="entry name" value="Cu2_ascorb_mOase_N_sf"/>
</dbReference>
<feature type="compositionally biased region" description="Acidic residues" evidence="23">
    <location>
        <begin position="916"/>
        <end position="926"/>
    </location>
</feature>
<dbReference type="InterPro" id="IPR008977">
    <property type="entry name" value="PHM/PNGase_F_dom_sf"/>
</dbReference>
<evidence type="ECO:0000256" key="20">
    <source>
        <dbReference type="PIRSR" id="PIRSR600720-2"/>
    </source>
</evidence>
<feature type="region of interest" description="Disordered" evidence="23">
    <location>
        <begin position="908"/>
        <end position="932"/>
    </location>
</feature>
<evidence type="ECO:0000313" key="28">
    <source>
        <dbReference type="EMBL" id="CAD5209694.1"/>
    </source>
</evidence>
<protein>
    <submittedName>
        <fullName evidence="28">(pine wood nematode) hypothetical protein</fullName>
    </submittedName>
</protein>
<feature type="binding site" evidence="20">
    <location>
        <position position="466"/>
    </location>
    <ligand>
        <name>Cu(2+)</name>
        <dbReference type="ChEBI" id="CHEBI:29036"/>
        <label>1</label>
        <note>catalytic</note>
    </ligand>
</feature>
<dbReference type="GO" id="GO:0006518">
    <property type="term" value="P:peptide metabolic process"/>
    <property type="evidence" value="ECO:0007669"/>
    <property type="project" value="InterPro"/>
</dbReference>
<evidence type="ECO:0000256" key="8">
    <source>
        <dbReference type="ARBA" id="ARBA00022679"/>
    </source>
</evidence>
<dbReference type="Pfam" id="PF01436">
    <property type="entry name" value="NHL"/>
    <property type="match status" value="2"/>
</dbReference>
<evidence type="ECO:0000256" key="13">
    <source>
        <dbReference type="ARBA" id="ARBA00022989"/>
    </source>
</evidence>
<dbReference type="InterPro" id="IPR018732">
    <property type="entry name" value="Dpy-19/Dpy-19-like"/>
</dbReference>
<feature type="binding site" evidence="20">
    <location>
        <position position="262"/>
    </location>
    <ligand>
        <name>Cu(2+)</name>
        <dbReference type="ChEBI" id="CHEBI:29036"/>
        <label>1</label>
        <note>catalytic</note>
    </ligand>
</feature>
<dbReference type="SMR" id="A0A7I8XIL7"/>
<dbReference type="EMBL" id="CAJFCV020000001">
    <property type="protein sequence ID" value="CAG9084975.1"/>
    <property type="molecule type" value="Genomic_DNA"/>
</dbReference>
<evidence type="ECO:0000256" key="4">
    <source>
        <dbReference type="ARBA" id="ARBA00006026"/>
    </source>
</evidence>
<feature type="disulfide bond" evidence="21">
    <location>
        <begin position="445"/>
        <end position="467"/>
    </location>
</feature>
<dbReference type="Pfam" id="PF01082">
    <property type="entry name" value="Cu2_monooxygen"/>
    <property type="match status" value="1"/>
</dbReference>
<evidence type="ECO:0000256" key="11">
    <source>
        <dbReference type="ARBA" id="ARBA00022729"/>
    </source>
</evidence>
<name>A0A7I8XIL7_BURXY</name>
<accession>A0A7I8XIL7</accession>
<dbReference type="PROSITE" id="PS51125">
    <property type="entry name" value="NHL"/>
    <property type="match status" value="2"/>
</dbReference>
<feature type="binding site" evidence="20">
    <location>
        <position position="261"/>
    </location>
    <ligand>
        <name>Cu(2+)</name>
        <dbReference type="ChEBI" id="CHEBI:29036"/>
        <label>1</label>
        <note>catalytic</note>
    </ligand>
</feature>
<dbReference type="PRINTS" id="PR00790">
    <property type="entry name" value="PAMONOXGNASE"/>
</dbReference>
<evidence type="ECO:0000256" key="15">
    <source>
        <dbReference type="ARBA" id="ARBA00023157"/>
    </source>
</evidence>
<reference evidence="28" key="1">
    <citation type="submission" date="2020-09" db="EMBL/GenBank/DDBJ databases">
        <authorList>
            <person name="Kikuchi T."/>
        </authorList>
    </citation>
    <scope>NUCLEOTIDE SEQUENCE</scope>
    <source>
        <strain evidence="28">Ka4C1</strain>
    </source>
</reference>
<keyword evidence="17" id="KW-0456">Lyase</keyword>
<dbReference type="InterPro" id="IPR024548">
    <property type="entry name" value="Cu2_monoox_C"/>
</dbReference>
<evidence type="ECO:0000256" key="24">
    <source>
        <dbReference type="SAM" id="Phobius"/>
    </source>
</evidence>
<proteinExistence type="inferred from homology"/>
<keyword evidence="29" id="KW-1185">Reference proteome</keyword>
<dbReference type="SUPFAM" id="SSF63825">
    <property type="entry name" value="YWTD domain"/>
    <property type="match status" value="1"/>
</dbReference>
<dbReference type="Proteomes" id="UP000659654">
    <property type="component" value="Unassembled WGS sequence"/>
</dbReference>
<feature type="binding site" evidence="20">
    <location>
        <position position="394"/>
    </location>
    <ligand>
        <name>Cu(2+)</name>
        <dbReference type="ChEBI" id="CHEBI:29036"/>
        <label>1</label>
        <note>catalytic</note>
    </ligand>
</feature>
<dbReference type="PANTHER" id="PTHR10680:SF14">
    <property type="entry name" value="PEPTIDYL-GLYCINE ALPHA-AMIDATING MONOOXYGENASE"/>
    <property type="match status" value="1"/>
</dbReference>
<comment type="subcellular location">
    <subcellularLocation>
        <location evidence="3">Membrane</location>
        <topology evidence="3">Multi-pass membrane protein</topology>
    </subcellularLocation>
</comment>
<dbReference type="GO" id="GO:0016757">
    <property type="term" value="F:glycosyltransferase activity"/>
    <property type="evidence" value="ECO:0007669"/>
    <property type="project" value="UniProtKB-KW"/>
</dbReference>
<evidence type="ECO:0000313" key="29">
    <source>
        <dbReference type="Proteomes" id="UP000659654"/>
    </source>
</evidence>
<keyword evidence="13 24" id="KW-1133">Transmembrane helix</keyword>
<keyword evidence="20" id="KW-0186">Copper</keyword>
<dbReference type="GO" id="GO:0005576">
    <property type="term" value="C:extracellular region"/>
    <property type="evidence" value="ECO:0007669"/>
    <property type="project" value="TreeGrafter"/>
</dbReference>
<feature type="repeat" description="NHL" evidence="22">
    <location>
        <begin position="718"/>
        <end position="751"/>
    </location>
</feature>
<evidence type="ECO:0000256" key="14">
    <source>
        <dbReference type="ARBA" id="ARBA00023136"/>
    </source>
</evidence>
<evidence type="ECO:0000256" key="22">
    <source>
        <dbReference type="PROSITE-ProRule" id="PRU00504"/>
    </source>
</evidence>
<evidence type="ECO:0000256" key="18">
    <source>
        <dbReference type="ARBA" id="ARBA00023268"/>
    </source>
</evidence>
<dbReference type="GO" id="GO:0004504">
    <property type="term" value="F:peptidylglycine monooxygenase activity"/>
    <property type="evidence" value="ECO:0007669"/>
    <property type="project" value="UniProtKB-EC"/>
</dbReference>
<comment type="similarity">
    <text evidence="4">In the C-terminal section; belongs to the peptidyl-alpha-hydroxyglycine alpha-amidating lyase family.</text>
</comment>
<comment type="similarity">
    <text evidence="6">In the N-terminal section; belongs to the copper type II ascorbate-dependent monooxygenase family.</text>
</comment>
<comment type="cofactor">
    <cofactor evidence="20">
        <name>Cu(2+)</name>
        <dbReference type="ChEBI" id="CHEBI:29036"/>
    </cofactor>
    <text evidence="20">Binds 2 Cu(2+) ions per subunit.</text>
</comment>
<dbReference type="Pfam" id="PF10034">
    <property type="entry name" value="Dpy19"/>
    <property type="match status" value="1"/>
</dbReference>
<evidence type="ECO:0000256" key="5">
    <source>
        <dbReference type="ARBA" id="ARBA00008744"/>
    </source>
</evidence>
<evidence type="ECO:0000256" key="1">
    <source>
        <dbReference type="ARBA" id="ARBA00000686"/>
    </source>
</evidence>
<keyword evidence="10 20" id="KW-0479">Metal-binding</keyword>
<dbReference type="InterPro" id="IPR000323">
    <property type="entry name" value="Cu2_ascorb_mOase_N"/>
</dbReference>
<comment type="similarity">
    <text evidence="5">Belongs to the dpy-19 family.</text>
</comment>
<keyword evidence="14 24" id="KW-0472">Membrane</keyword>
<feature type="transmembrane region" description="Helical" evidence="24">
    <location>
        <begin position="30"/>
        <end position="50"/>
    </location>
</feature>
<feature type="transmembrane region" description="Helical" evidence="24">
    <location>
        <begin position="873"/>
        <end position="892"/>
    </location>
</feature>
<evidence type="ECO:0000259" key="26">
    <source>
        <dbReference type="Pfam" id="PF01082"/>
    </source>
</evidence>
<keyword evidence="18" id="KW-0511">Multifunctional enzyme</keyword>
<feature type="domain" description="Copper type II ascorbate-dependent monooxygenase N-terminal" evidence="26">
    <location>
        <begin position="230"/>
        <end position="330"/>
    </location>
</feature>
<dbReference type="EMBL" id="CAJFDI010000001">
    <property type="protein sequence ID" value="CAD5209694.1"/>
    <property type="molecule type" value="Genomic_DNA"/>
</dbReference>
<dbReference type="OrthoDB" id="10044505at2759"/>
<evidence type="ECO:0000256" key="25">
    <source>
        <dbReference type="SAM" id="SignalP"/>
    </source>
</evidence>
<keyword evidence="7" id="KW-0328">Glycosyltransferase</keyword>
<feature type="binding site" evidence="20">
    <location>
        <position position="396"/>
    </location>
    <ligand>
        <name>Cu(2+)</name>
        <dbReference type="ChEBI" id="CHEBI:29036"/>
        <label>1</label>
        <note>catalytic</note>
    </ligand>
</feature>
<evidence type="ECO:0000256" key="3">
    <source>
        <dbReference type="ARBA" id="ARBA00004141"/>
    </source>
</evidence>
<keyword evidence="9 24" id="KW-0812">Transmembrane</keyword>
<dbReference type="PANTHER" id="PTHR10680">
    <property type="entry name" value="PEPTIDYL-GLYCINE ALPHA-AMIDATING MONOOXYGENASE"/>
    <property type="match status" value="1"/>
</dbReference>
<sequence length="932" mass="105085">MRMKYIFLPLMLILASTAFRIPQKLVGRIIPVTLMLALAIGILSSHYTFYQKVMSHEQEFYDPDTVKLMEWIKQQPEKMVFSGSMQLLAGVKCCTGRPITNHPHFEDSRIRERTLRIYQIYGRRLVAEVYQILKQENTTHIIVEDSICFARSNGCALKDLVDTANGHRTESGRYPFVSKKELEFSPIPRFCDVMKFGLFWITLITYYVASVRRVVANEHQLVVQVPGYSPKEDDAYIGVSIKATAGYIVRFEPFAHADRIHHMLLYGCDKPAYDSSFWEGGATCAGASHILYAWARNAPSLSLPEGVGFAIGNKGDPVQYIVLQVHYAHPFSGNVRDFAGVTMHLVDTRPANLAAVYLFVSGEAIPPRRDVALNNISCTYDGDAELTPFAFRTHTHQMGRVVSAYFKRSGQWTQIGKRNPQWPQLFQKIDKKIVIKKGDFMAATCRFDSHDKAEFTPMGSMGTAEMCNFYMMFYRSADSQDPFPWGGGCGGNENEELVAAEYPKDGVSLLPKHPEWEHVAHQMDKPFGVKQRLGVSKVGDHKLGQISGLSYGKDGSLYLFHRSERIWDGSTFDQYNKLQDESAINDDVLLHVDVGIASLKLRSSYGKNQFYLPHGVFVDDSDYIYTTDVGSHQVIKWKVESGNLKPVFTLGEKFQPGSDTNHFCKPSGVAVSRNDGFIYVSDGYCNNRVMVFDKNGKFIQQFGSASTMGREASKPQLGTFFLPHDIVLDNKLRRIFVADRENGRVQIFNQSGVPVQDVSYPSLFRDVYSADYDEEHGLIMIPGSRITENAQIEAFVCPAPSFKLQFSFRPTDSSFKRPHIIRIRDNVVAIGEIAEEGGRLSIFDIVTQGHHPQVSSKELYRSPDDVNDAGSPFFITLLVIASVLIACFVAYMRYRDVSDGNIVDRTGFKPLKTDDIPSDNSDEEEEYSRARP</sequence>
<comment type="catalytic activity">
    <reaction evidence="19">
        <text>a [peptide]-C-terminal glycine + 2 L-ascorbate + O2 = a [peptide]-C-terminal (2S)-2-hydroxyglycine + 2 monodehydro-L-ascorbate radical + H2O</text>
        <dbReference type="Rhea" id="RHEA:21452"/>
        <dbReference type="Rhea" id="RHEA-COMP:13486"/>
        <dbReference type="Rhea" id="RHEA-COMP:15321"/>
        <dbReference type="ChEBI" id="CHEBI:15377"/>
        <dbReference type="ChEBI" id="CHEBI:15379"/>
        <dbReference type="ChEBI" id="CHEBI:38290"/>
        <dbReference type="ChEBI" id="CHEBI:59513"/>
        <dbReference type="ChEBI" id="CHEBI:137000"/>
        <dbReference type="ChEBI" id="CHEBI:142768"/>
        <dbReference type="EC" id="1.14.17.3"/>
    </reaction>
</comment>
<feature type="disulfide bond" evidence="21">
    <location>
        <begin position="268"/>
        <end position="284"/>
    </location>
</feature>
<dbReference type="Pfam" id="PF03712">
    <property type="entry name" value="Cu2_monoox_C"/>
    <property type="match status" value="1"/>
</dbReference>
<dbReference type="InterPro" id="IPR014784">
    <property type="entry name" value="Cu2_ascorb_mOase-like_C"/>
</dbReference>
<feature type="signal peptide" evidence="25">
    <location>
        <begin position="1"/>
        <end position="18"/>
    </location>
</feature>
<dbReference type="AlphaFoldDB" id="A0A7I8XIL7"/>
<evidence type="ECO:0000256" key="7">
    <source>
        <dbReference type="ARBA" id="ARBA00022676"/>
    </source>
</evidence>
<feature type="domain" description="Copper type II ascorbate-dependent monooxygenase C-terminal" evidence="27">
    <location>
        <begin position="354"/>
        <end position="478"/>
    </location>
</feature>
<dbReference type="GO" id="GO:0016020">
    <property type="term" value="C:membrane"/>
    <property type="evidence" value="ECO:0007669"/>
    <property type="project" value="UniProtKB-SubCell"/>
</dbReference>
<feature type="chain" id="PRO_5036204556" evidence="25">
    <location>
        <begin position="19"/>
        <end position="932"/>
    </location>
</feature>
<comment type="caution">
    <text evidence="28">The sequence shown here is derived from an EMBL/GenBank/DDBJ whole genome shotgun (WGS) entry which is preliminary data.</text>
</comment>
<dbReference type="Gene3D" id="2.60.120.230">
    <property type="match status" value="1"/>
</dbReference>
<gene>
    <name evidence="28" type="ORF">BXYJ_LOCUS1563</name>
</gene>
<comment type="catalytic activity">
    <reaction evidence="1">
        <text>a [peptide]-C-terminal (2S)-2-hydroxyglycine = a [peptide]-C-terminal amide + glyoxylate</text>
        <dbReference type="Rhea" id="RHEA:20924"/>
        <dbReference type="Rhea" id="RHEA-COMP:13485"/>
        <dbReference type="Rhea" id="RHEA-COMP:15321"/>
        <dbReference type="ChEBI" id="CHEBI:36655"/>
        <dbReference type="ChEBI" id="CHEBI:137001"/>
        <dbReference type="ChEBI" id="CHEBI:142768"/>
        <dbReference type="EC" id="4.3.2.5"/>
    </reaction>
</comment>
<evidence type="ECO:0000256" key="21">
    <source>
        <dbReference type="PIRSR" id="PIRSR600720-3"/>
    </source>
</evidence>
<keyword evidence="12" id="KW-0677">Repeat</keyword>
<dbReference type="InterPro" id="IPR000720">
    <property type="entry name" value="PHM/PAL"/>
</dbReference>
<dbReference type="Gene3D" id="2.120.10.30">
    <property type="entry name" value="TolB, C-terminal domain"/>
    <property type="match status" value="1"/>
</dbReference>
<dbReference type="Proteomes" id="UP000582659">
    <property type="component" value="Unassembled WGS sequence"/>
</dbReference>
<feature type="repeat" description="NHL" evidence="22">
    <location>
        <begin position="655"/>
        <end position="695"/>
    </location>
</feature>
<evidence type="ECO:0000256" key="23">
    <source>
        <dbReference type="SAM" id="MobiDB-lite"/>
    </source>
</evidence>
<keyword evidence="8" id="KW-0808">Transferase</keyword>
<evidence type="ECO:0000256" key="2">
    <source>
        <dbReference type="ARBA" id="ARBA00001947"/>
    </source>
</evidence>
<organism evidence="28 29">
    <name type="scientific">Bursaphelenchus xylophilus</name>
    <name type="common">Pinewood nematode worm</name>
    <name type="synonym">Aphelenchoides xylophilus</name>
    <dbReference type="NCBI Taxonomy" id="6326"/>
    <lineage>
        <taxon>Eukaryota</taxon>
        <taxon>Metazoa</taxon>
        <taxon>Ecdysozoa</taxon>
        <taxon>Nematoda</taxon>
        <taxon>Chromadorea</taxon>
        <taxon>Rhabditida</taxon>
        <taxon>Tylenchina</taxon>
        <taxon>Tylenchomorpha</taxon>
        <taxon>Aphelenchoidea</taxon>
        <taxon>Aphelenchoididae</taxon>
        <taxon>Bursaphelenchus</taxon>
    </lineage>
</organism>